<feature type="transmembrane region" description="Helical" evidence="9">
    <location>
        <begin position="355"/>
        <end position="374"/>
    </location>
</feature>
<dbReference type="PANTHER" id="PTHR43337:SF1">
    <property type="entry name" value="XANTHINE_URACIL PERMEASE C887.17-RELATED"/>
    <property type="match status" value="1"/>
</dbReference>
<keyword evidence="3 8" id="KW-0813">Transport</keyword>
<keyword evidence="4 8" id="KW-1003">Cell membrane</keyword>
<protein>
    <submittedName>
        <fullName evidence="10">Guanine/hypoxanthine permease PbuG</fullName>
    </submittedName>
</protein>
<dbReference type="GO" id="GO:0005886">
    <property type="term" value="C:plasma membrane"/>
    <property type="evidence" value="ECO:0007669"/>
    <property type="project" value="UniProtKB-SubCell"/>
</dbReference>
<evidence type="ECO:0000256" key="9">
    <source>
        <dbReference type="SAM" id="Phobius"/>
    </source>
</evidence>
<dbReference type="InterPro" id="IPR026033">
    <property type="entry name" value="Azg-like_bact_archaea"/>
</dbReference>
<evidence type="ECO:0000256" key="2">
    <source>
        <dbReference type="ARBA" id="ARBA00005697"/>
    </source>
</evidence>
<comment type="similarity">
    <text evidence="2 8">Belongs to the nucleobase:cation symporter-2 (NCS2) (TC 2.A.40) family. Azg-like subfamily.</text>
</comment>
<keyword evidence="11" id="KW-1185">Reference proteome</keyword>
<dbReference type="OrthoDB" id="9808458at2"/>
<evidence type="ECO:0000256" key="7">
    <source>
        <dbReference type="ARBA" id="ARBA00023136"/>
    </source>
</evidence>
<feature type="transmembrane region" description="Helical" evidence="9">
    <location>
        <begin position="167"/>
        <end position="193"/>
    </location>
</feature>
<dbReference type="STRING" id="39480.EUAN_20990"/>
<gene>
    <name evidence="10" type="primary">pbuG</name>
    <name evidence="10" type="ORF">EUAN_20990</name>
</gene>
<evidence type="ECO:0000256" key="1">
    <source>
        <dbReference type="ARBA" id="ARBA00004651"/>
    </source>
</evidence>
<evidence type="ECO:0000256" key="6">
    <source>
        <dbReference type="ARBA" id="ARBA00022989"/>
    </source>
</evidence>
<feature type="transmembrane region" description="Helical" evidence="9">
    <location>
        <begin position="199"/>
        <end position="217"/>
    </location>
</feature>
<evidence type="ECO:0000256" key="3">
    <source>
        <dbReference type="ARBA" id="ARBA00022448"/>
    </source>
</evidence>
<dbReference type="InterPro" id="IPR006043">
    <property type="entry name" value="NCS2"/>
</dbReference>
<comment type="caution">
    <text evidence="10">The sequence shown here is derived from an EMBL/GenBank/DDBJ whole genome shotgun (WGS) entry which is preliminary data.</text>
</comment>
<evidence type="ECO:0000313" key="10">
    <source>
        <dbReference type="EMBL" id="OHW61557.1"/>
    </source>
</evidence>
<feature type="transmembrane region" description="Helical" evidence="9">
    <location>
        <begin position="249"/>
        <end position="272"/>
    </location>
</feature>
<feature type="transmembrane region" description="Helical" evidence="9">
    <location>
        <begin position="327"/>
        <end position="348"/>
    </location>
</feature>
<feature type="transmembrane region" description="Helical" evidence="9">
    <location>
        <begin position="386"/>
        <end position="410"/>
    </location>
</feature>
<feature type="transmembrane region" description="Helical" evidence="9">
    <location>
        <begin position="422"/>
        <end position="439"/>
    </location>
</feature>
<keyword evidence="7 8" id="KW-0472">Membrane</keyword>
<dbReference type="PANTHER" id="PTHR43337">
    <property type="entry name" value="XANTHINE/URACIL PERMEASE C887.17-RELATED"/>
    <property type="match status" value="1"/>
</dbReference>
<dbReference type="RefSeq" id="WP_071064321.1">
    <property type="nucleotide sequence ID" value="NZ_MKIE01000011.1"/>
</dbReference>
<dbReference type="GO" id="GO:0005345">
    <property type="term" value="F:purine nucleobase transmembrane transporter activity"/>
    <property type="evidence" value="ECO:0007669"/>
    <property type="project" value="TreeGrafter"/>
</dbReference>
<dbReference type="AlphaFoldDB" id="A0A1S1V625"/>
<dbReference type="Pfam" id="PF00860">
    <property type="entry name" value="Xan_ur_permease"/>
    <property type="match status" value="1"/>
</dbReference>
<dbReference type="InterPro" id="IPR045018">
    <property type="entry name" value="Azg-like"/>
</dbReference>
<dbReference type="PIRSF" id="PIRSF005353">
    <property type="entry name" value="PbuG"/>
    <property type="match status" value="1"/>
</dbReference>
<name>A0A1S1V625_9FIRM</name>
<dbReference type="EMBL" id="MKIE01000011">
    <property type="protein sequence ID" value="OHW61557.1"/>
    <property type="molecule type" value="Genomic_DNA"/>
</dbReference>
<keyword evidence="6 8" id="KW-1133">Transmembrane helix</keyword>
<feature type="transmembrane region" description="Helical" evidence="9">
    <location>
        <begin position="55"/>
        <end position="74"/>
    </location>
</feature>
<feature type="transmembrane region" description="Helical" evidence="9">
    <location>
        <begin position="106"/>
        <end position="124"/>
    </location>
</feature>
<accession>A0A1S1V625</accession>
<evidence type="ECO:0000256" key="4">
    <source>
        <dbReference type="ARBA" id="ARBA00022475"/>
    </source>
</evidence>
<proteinExistence type="inferred from homology"/>
<sequence length="440" mass="46137">MSQASVGFFEKAFKLKENQTTSKVEITAGITTFVTMAYILVVNPLILADAGMDKGAVFTATAVSSIVATLIMAFYANYPFVLSAGMGLNAFFAYSVVLGMGHSWEFALTAVFIEGVIFILLTFVNVREAIVNAIPLTLKHAVSAGIGLFIAFIGFKGSGLIVSSEATFVALGEVTSPTVIVSIVGLLVAIFFMAKNVQGALLIAVLVGTIVGIPLGVTQMPSSIFSLPPSLAPTAFAFTRVGLSEILTFDMFMVTLTFLFVDLFDTIGMLVGTAAKANMLDDEGKLPRVRPALFADAVGTTLGACLGTSTITTFAESASGISVGGRTGLTAFTSAILFAIALFFAPLFTAIPEAATAPALIMVGSFMLGSVLSIDFDDITEAFPAFLTIIMMPLTYSIGDGLMFGIISYSAAKLLSGRVKEASPVMYVLAVIFILRLVLT</sequence>
<feature type="transmembrane region" description="Helical" evidence="9">
    <location>
        <begin position="224"/>
        <end position="243"/>
    </location>
</feature>
<feature type="transmembrane region" description="Helical" evidence="9">
    <location>
        <begin position="136"/>
        <end position="155"/>
    </location>
</feature>
<feature type="transmembrane region" description="Helical" evidence="9">
    <location>
        <begin position="293"/>
        <end position="315"/>
    </location>
</feature>
<feature type="transmembrane region" description="Helical" evidence="9">
    <location>
        <begin position="26"/>
        <end position="48"/>
    </location>
</feature>
<evidence type="ECO:0000256" key="8">
    <source>
        <dbReference type="PIRNR" id="PIRNR005353"/>
    </source>
</evidence>
<evidence type="ECO:0000313" key="11">
    <source>
        <dbReference type="Proteomes" id="UP000180254"/>
    </source>
</evidence>
<evidence type="ECO:0000256" key="5">
    <source>
        <dbReference type="ARBA" id="ARBA00022692"/>
    </source>
</evidence>
<dbReference type="Proteomes" id="UP000180254">
    <property type="component" value="Unassembled WGS sequence"/>
</dbReference>
<organism evidence="10 11">
    <name type="scientific">Andreesenia angusta</name>
    <dbReference type="NCBI Taxonomy" id="39480"/>
    <lineage>
        <taxon>Bacteria</taxon>
        <taxon>Bacillati</taxon>
        <taxon>Bacillota</taxon>
        <taxon>Tissierellia</taxon>
        <taxon>Tissierellales</taxon>
        <taxon>Gottschalkiaceae</taxon>
        <taxon>Andreesenia</taxon>
    </lineage>
</organism>
<comment type="subcellular location">
    <subcellularLocation>
        <location evidence="1 8">Cell membrane</location>
        <topology evidence="1 8">Multi-pass membrane protein</topology>
    </subcellularLocation>
</comment>
<reference evidence="10 11" key="1">
    <citation type="submission" date="2016-09" db="EMBL/GenBank/DDBJ databases">
        <title>Genome sequence of Eubacterium angustum.</title>
        <authorList>
            <person name="Poehlein A."/>
            <person name="Daniel R."/>
        </authorList>
    </citation>
    <scope>NUCLEOTIDE SEQUENCE [LARGE SCALE GENOMIC DNA]</scope>
    <source>
        <strain evidence="10 11">DSM 1989</strain>
    </source>
</reference>
<keyword evidence="5 8" id="KW-0812">Transmembrane</keyword>